<dbReference type="EMBL" id="JASBWV010000042">
    <property type="protein sequence ID" value="KAJ9115746.1"/>
    <property type="molecule type" value="Genomic_DNA"/>
</dbReference>
<keyword evidence="2" id="KW-1185">Reference proteome</keyword>
<protein>
    <submittedName>
        <fullName evidence="1">Uncharacterized protein</fullName>
    </submittedName>
</protein>
<dbReference type="Proteomes" id="UP001234202">
    <property type="component" value="Unassembled WGS sequence"/>
</dbReference>
<reference evidence="1" key="1">
    <citation type="submission" date="2023-04" db="EMBL/GenBank/DDBJ databases">
        <title>Draft Genome sequencing of Naganishia species isolated from polar environments using Oxford Nanopore Technology.</title>
        <authorList>
            <person name="Leo P."/>
            <person name="Venkateswaran K."/>
        </authorList>
    </citation>
    <scope>NUCLEOTIDE SEQUENCE</scope>
    <source>
        <strain evidence="1">DBVPG 5303</strain>
    </source>
</reference>
<organism evidence="1 2">
    <name type="scientific">Naganishia onofrii</name>
    <dbReference type="NCBI Taxonomy" id="1851511"/>
    <lineage>
        <taxon>Eukaryota</taxon>
        <taxon>Fungi</taxon>
        <taxon>Dikarya</taxon>
        <taxon>Basidiomycota</taxon>
        <taxon>Agaricomycotina</taxon>
        <taxon>Tremellomycetes</taxon>
        <taxon>Filobasidiales</taxon>
        <taxon>Filobasidiaceae</taxon>
        <taxon>Naganishia</taxon>
    </lineage>
</organism>
<name>A0ACC2WWG4_9TREE</name>
<evidence type="ECO:0000313" key="2">
    <source>
        <dbReference type="Proteomes" id="UP001234202"/>
    </source>
</evidence>
<sequence length="325" mass="36760">MFYEPVSAPRHSHLFNNTLAPRGNSFNPDWPSGASWVRTLPKANETVIEWYDYWYQQRIRALQAVDELVGAIFEKLAAEDLLDNTDPGKGTGYEEDIRVPFMVRGPRIEKGVNQATAYNVADISATIAHVAGAEADYDVDGRVMPWGSANAKRREIGTPTHHLSEYWGTNMGETKYTRDIVYPNNTYRTIRVIEENDNWAYTVWCTGERELFDMRNDTTQMYNQLEPLGSAAHGKSFNSTLSQAARVASRLDGLALFLKSCKGADCRFAWKHLFPNGEVSTMKQALNTVYDKYFDRLPKIQFTSCDLGYFSEHASRSCDCSALAN</sequence>
<accession>A0ACC2WWG4</accession>
<proteinExistence type="predicted"/>
<comment type="caution">
    <text evidence="1">The sequence shown here is derived from an EMBL/GenBank/DDBJ whole genome shotgun (WGS) entry which is preliminary data.</text>
</comment>
<gene>
    <name evidence="1" type="ORF">QFC24_006929</name>
</gene>
<evidence type="ECO:0000313" key="1">
    <source>
        <dbReference type="EMBL" id="KAJ9115746.1"/>
    </source>
</evidence>